<name>A0A7J8ZLQ2_9ROSI</name>
<evidence type="ECO:0000313" key="2">
    <source>
        <dbReference type="Proteomes" id="UP000593574"/>
    </source>
</evidence>
<sequence>MLLLITTKHVMGLLLEIRMALSLAVEGVSKKRF</sequence>
<dbReference type="Proteomes" id="UP000593574">
    <property type="component" value="Unassembled WGS sequence"/>
</dbReference>
<accession>A0A7J8ZLQ2</accession>
<gene>
    <name evidence="1" type="ORF">Golax_011343</name>
</gene>
<dbReference type="EMBL" id="JABEZV010000006">
    <property type="protein sequence ID" value="MBA0712229.1"/>
    <property type="molecule type" value="Genomic_DNA"/>
</dbReference>
<keyword evidence="2" id="KW-1185">Reference proteome</keyword>
<proteinExistence type="predicted"/>
<evidence type="ECO:0000313" key="1">
    <source>
        <dbReference type="EMBL" id="MBA0712229.1"/>
    </source>
</evidence>
<comment type="caution">
    <text evidence="1">The sequence shown here is derived from an EMBL/GenBank/DDBJ whole genome shotgun (WGS) entry which is preliminary data.</text>
</comment>
<reference evidence="1 2" key="1">
    <citation type="journal article" date="2019" name="Genome Biol. Evol.">
        <title>Insights into the evolution of the New World diploid cottons (Gossypium, subgenus Houzingenia) based on genome sequencing.</title>
        <authorList>
            <person name="Grover C.E."/>
            <person name="Arick M.A. 2nd"/>
            <person name="Thrash A."/>
            <person name="Conover J.L."/>
            <person name="Sanders W.S."/>
            <person name="Peterson D.G."/>
            <person name="Frelichowski J.E."/>
            <person name="Scheffler J.A."/>
            <person name="Scheffler B.E."/>
            <person name="Wendel J.F."/>
        </authorList>
    </citation>
    <scope>NUCLEOTIDE SEQUENCE [LARGE SCALE GENOMIC DNA]</scope>
    <source>
        <strain evidence="1">4</strain>
        <tissue evidence="1">Leaf</tissue>
    </source>
</reference>
<organism evidence="1 2">
    <name type="scientific">Gossypium laxum</name>
    <dbReference type="NCBI Taxonomy" id="34288"/>
    <lineage>
        <taxon>Eukaryota</taxon>
        <taxon>Viridiplantae</taxon>
        <taxon>Streptophyta</taxon>
        <taxon>Embryophyta</taxon>
        <taxon>Tracheophyta</taxon>
        <taxon>Spermatophyta</taxon>
        <taxon>Magnoliopsida</taxon>
        <taxon>eudicotyledons</taxon>
        <taxon>Gunneridae</taxon>
        <taxon>Pentapetalae</taxon>
        <taxon>rosids</taxon>
        <taxon>malvids</taxon>
        <taxon>Malvales</taxon>
        <taxon>Malvaceae</taxon>
        <taxon>Malvoideae</taxon>
        <taxon>Gossypium</taxon>
    </lineage>
</organism>
<protein>
    <submittedName>
        <fullName evidence="1">Uncharacterized protein</fullName>
    </submittedName>
</protein>
<dbReference type="AlphaFoldDB" id="A0A7J8ZLQ2"/>